<keyword evidence="4" id="KW-1185">Reference proteome</keyword>
<evidence type="ECO:0000313" key="3">
    <source>
        <dbReference type="EMBL" id="MET1490855.1"/>
    </source>
</evidence>
<evidence type="ECO:0000256" key="1">
    <source>
        <dbReference type="SAM" id="Phobius"/>
    </source>
</evidence>
<reference evidence="3 4" key="1">
    <citation type="submission" date="2024-07" db="EMBL/GenBank/DDBJ databases">
        <title>Uliginosibacterium paludis KCTC:42655.</title>
        <authorList>
            <person name="Kim M.K."/>
        </authorList>
    </citation>
    <scope>NUCLEOTIDE SEQUENCE [LARGE SCALE GENOMIC DNA]</scope>
    <source>
        <strain evidence="3 4">KCTC 42655</strain>
    </source>
</reference>
<proteinExistence type="predicted"/>
<keyword evidence="1" id="KW-0812">Transmembrane</keyword>
<feature type="transmembrane region" description="Helical" evidence="1">
    <location>
        <begin position="120"/>
        <end position="140"/>
    </location>
</feature>
<dbReference type="EMBL" id="JBEWLZ010000007">
    <property type="protein sequence ID" value="MET1490855.1"/>
    <property type="molecule type" value="Genomic_DNA"/>
</dbReference>
<feature type="transmembrane region" description="Helical" evidence="1">
    <location>
        <begin position="78"/>
        <end position="108"/>
    </location>
</feature>
<evidence type="ECO:0000259" key="2">
    <source>
        <dbReference type="Pfam" id="PF07331"/>
    </source>
</evidence>
<keyword evidence="1" id="KW-0472">Membrane</keyword>
<comment type="caution">
    <text evidence="3">The sequence shown here is derived from an EMBL/GenBank/DDBJ whole genome shotgun (WGS) entry which is preliminary data.</text>
</comment>
<evidence type="ECO:0000313" key="4">
    <source>
        <dbReference type="Proteomes" id="UP001548590"/>
    </source>
</evidence>
<name>A0ABV2CSG8_9RHOO</name>
<protein>
    <submittedName>
        <fullName evidence="3">Tripartite tricarboxylate transporter TctB family protein</fullName>
    </submittedName>
</protein>
<accession>A0ABV2CSG8</accession>
<dbReference type="RefSeq" id="WP_345925757.1">
    <property type="nucleotide sequence ID" value="NZ_JBDIVF010000002.1"/>
</dbReference>
<dbReference type="InterPro" id="IPR009936">
    <property type="entry name" value="DUF1468"/>
</dbReference>
<keyword evidence="1" id="KW-1133">Transmembrane helix</keyword>
<feature type="transmembrane region" description="Helical" evidence="1">
    <location>
        <begin position="9"/>
        <end position="25"/>
    </location>
</feature>
<gene>
    <name evidence="3" type="ORF">ABVT11_13540</name>
</gene>
<organism evidence="3 4">
    <name type="scientific">Uliginosibacterium paludis</name>
    <dbReference type="NCBI Taxonomy" id="1615952"/>
    <lineage>
        <taxon>Bacteria</taxon>
        <taxon>Pseudomonadati</taxon>
        <taxon>Pseudomonadota</taxon>
        <taxon>Betaproteobacteria</taxon>
        <taxon>Rhodocyclales</taxon>
        <taxon>Zoogloeaceae</taxon>
        <taxon>Uliginosibacterium</taxon>
    </lineage>
</organism>
<sequence length="158" mass="17549">MSNLRKREFAVGIVFLLVGLAYLWMTSQLPRKQFIDAAFVPYVLAITMCLLGAFQLWEAARMPAGDTGKQEDTADYRTVVKTLALIVAYAALLQPLGFPLMTVIYLFAQFIVLTPRDKAISYPMYATIAVLSSAAVYATFRYAFDMLLPVGVLSAFIN</sequence>
<feature type="domain" description="DUF1468" evidence="2">
    <location>
        <begin position="10"/>
        <end position="149"/>
    </location>
</feature>
<dbReference type="Pfam" id="PF07331">
    <property type="entry name" value="TctB"/>
    <property type="match status" value="1"/>
</dbReference>
<feature type="transmembrane region" description="Helical" evidence="1">
    <location>
        <begin position="37"/>
        <end position="57"/>
    </location>
</feature>
<dbReference type="Proteomes" id="UP001548590">
    <property type="component" value="Unassembled WGS sequence"/>
</dbReference>